<evidence type="ECO:0000256" key="5">
    <source>
        <dbReference type="SAM" id="MobiDB-lite"/>
    </source>
</evidence>
<feature type="transmembrane region" description="Helical" evidence="6">
    <location>
        <begin position="341"/>
        <end position="359"/>
    </location>
</feature>
<dbReference type="OMA" id="WFGSAFA"/>
<evidence type="ECO:0000313" key="10">
    <source>
        <dbReference type="RefSeq" id="XP_013394738.1"/>
    </source>
</evidence>
<keyword evidence="2 6" id="KW-0812">Transmembrane</keyword>
<dbReference type="RefSeq" id="XP_013394737.1">
    <property type="nucleotide sequence ID" value="XM_013539283.2"/>
</dbReference>
<feature type="transmembrane region" description="Helical" evidence="6">
    <location>
        <begin position="371"/>
        <end position="391"/>
    </location>
</feature>
<dbReference type="CDD" id="cd17317">
    <property type="entry name" value="MFS_SLC22"/>
    <property type="match status" value="1"/>
</dbReference>
<evidence type="ECO:0000313" key="9">
    <source>
        <dbReference type="RefSeq" id="XP_013394737.1"/>
    </source>
</evidence>
<dbReference type="GO" id="GO:0016020">
    <property type="term" value="C:membrane"/>
    <property type="evidence" value="ECO:0007669"/>
    <property type="project" value="UniProtKB-SubCell"/>
</dbReference>
<evidence type="ECO:0000256" key="1">
    <source>
        <dbReference type="ARBA" id="ARBA00004141"/>
    </source>
</evidence>
<feature type="transmembrane region" description="Helical" evidence="6">
    <location>
        <begin position="166"/>
        <end position="186"/>
    </location>
</feature>
<evidence type="ECO:0000259" key="7">
    <source>
        <dbReference type="PROSITE" id="PS50850"/>
    </source>
</evidence>
<dbReference type="Pfam" id="PF00083">
    <property type="entry name" value="Sugar_tr"/>
    <property type="match status" value="1"/>
</dbReference>
<dbReference type="InterPro" id="IPR036259">
    <property type="entry name" value="MFS_trans_sf"/>
</dbReference>
<dbReference type="RefSeq" id="XP_013394738.1">
    <property type="nucleotide sequence ID" value="XM_013539284.2"/>
</dbReference>
<evidence type="ECO:0000256" key="2">
    <source>
        <dbReference type="ARBA" id="ARBA00022692"/>
    </source>
</evidence>
<feature type="transmembrane region" description="Helical" evidence="6">
    <location>
        <begin position="20"/>
        <end position="41"/>
    </location>
</feature>
<dbReference type="Proteomes" id="UP000085678">
    <property type="component" value="Unplaced"/>
</dbReference>
<feature type="transmembrane region" description="Helical" evidence="6">
    <location>
        <begin position="312"/>
        <end position="329"/>
    </location>
</feature>
<evidence type="ECO:0000256" key="6">
    <source>
        <dbReference type="SAM" id="Phobius"/>
    </source>
</evidence>
<proteinExistence type="predicted"/>
<keyword evidence="3 6" id="KW-1133">Transmembrane helix</keyword>
<feature type="compositionally biased region" description="Basic and acidic residues" evidence="5">
    <location>
        <begin position="499"/>
        <end position="518"/>
    </location>
</feature>
<dbReference type="SUPFAM" id="SSF103473">
    <property type="entry name" value="MFS general substrate transporter"/>
    <property type="match status" value="1"/>
</dbReference>
<dbReference type="KEGG" id="lak:106162139"/>
<feature type="domain" description="Major facilitator superfamily (MFS) profile" evidence="7">
    <location>
        <begin position="19"/>
        <end position="487"/>
    </location>
</feature>
<evidence type="ECO:0000256" key="3">
    <source>
        <dbReference type="ARBA" id="ARBA00022989"/>
    </source>
</evidence>
<sequence>MSIFEDILSDLGSFGPYQVIIFILVSCFETPAAWVMFLPVFTGAKLQWACPVEADQNNNRTDWYNVNGTVQNWSMNTCTPDNKVCEGIQYNQEFTSLMSEWNLICDQAFVSELITTIQMIGVLVGACITGQLADTFGRKRVLYVEYTLMLAVWFSSSFVTSWHLYAVLRFIIGALFAGVMIVNFVLPIEFVGPQWRTFCGCIGFWAVGVMTLSLWAYLIRDWRTLCIATSVSSVGILLSWWVVPESARWLVQKGRFEEAYTILKRVAKFNKKTAPDITMLQAAVEEEQNRLKENKKYSYWHLFKTVQMAKNTCTSLYIWFVCGSVYYGISFNVKNLSGDRYINNFLSGLVEIPALILVVAINNKVGRKKTLFALLMLAGLSSFSIFIISFSSELKEQVVLTQVLAMLGKSGISGGWAAAQVFSAEMFPTVVRNLGYGACSMSARIGLILAPQFVYLHQYTESLPYVVFGVLGITSAISCLFLPETTGKALPEVIQHKQQHSECPARDSPSHNDQLHEDVNPQHDVSLDEFHSMQAILQKNSTV</sequence>
<dbReference type="InterPro" id="IPR005828">
    <property type="entry name" value="MFS_sugar_transport-like"/>
</dbReference>
<dbReference type="PROSITE" id="PS50850">
    <property type="entry name" value="MFS"/>
    <property type="match status" value="1"/>
</dbReference>
<evidence type="ECO:0000256" key="4">
    <source>
        <dbReference type="ARBA" id="ARBA00023136"/>
    </source>
</evidence>
<comment type="subcellular location">
    <subcellularLocation>
        <location evidence="1">Membrane</location>
        <topology evidence="1">Multi-pass membrane protein</topology>
    </subcellularLocation>
</comment>
<evidence type="ECO:0000313" key="8">
    <source>
        <dbReference type="Proteomes" id="UP000085678"/>
    </source>
</evidence>
<organism evidence="10">
    <name type="scientific">Lingula anatina</name>
    <name type="common">Brachiopod</name>
    <name type="synonym">Lingula unguis</name>
    <dbReference type="NCBI Taxonomy" id="7574"/>
    <lineage>
        <taxon>Eukaryota</taxon>
        <taxon>Metazoa</taxon>
        <taxon>Spiralia</taxon>
        <taxon>Lophotrochozoa</taxon>
        <taxon>Brachiopoda</taxon>
        <taxon>Linguliformea</taxon>
        <taxon>Lingulata</taxon>
        <taxon>Lingulida</taxon>
        <taxon>Linguloidea</taxon>
        <taxon>Lingulidae</taxon>
        <taxon>Lingula</taxon>
    </lineage>
</organism>
<accession>A0A1S3I972</accession>
<feature type="transmembrane region" description="Helical" evidence="6">
    <location>
        <begin position="198"/>
        <end position="216"/>
    </location>
</feature>
<dbReference type="PANTHER" id="PTHR24064">
    <property type="entry name" value="SOLUTE CARRIER FAMILY 22 MEMBER"/>
    <property type="match status" value="1"/>
</dbReference>
<dbReference type="InterPro" id="IPR020846">
    <property type="entry name" value="MFS_dom"/>
</dbReference>
<protein>
    <submittedName>
        <fullName evidence="9 10">Organic cation transporter protein</fullName>
    </submittedName>
</protein>
<dbReference type="Gene3D" id="1.20.1250.20">
    <property type="entry name" value="MFS general substrate transporter like domains"/>
    <property type="match status" value="1"/>
</dbReference>
<dbReference type="OrthoDB" id="3936150at2759"/>
<feature type="transmembrane region" description="Helical" evidence="6">
    <location>
        <begin position="141"/>
        <end position="160"/>
    </location>
</feature>
<name>A0A1S3I972_LINAN</name>
<gene>
    <name evidence="9 10" type="primary">LOC106162139</name>
</gene>
<reference evidence="9 10" key="1">
    <citation type="submission" date="2023-09" db="UniProtKB">
        <authorList>
            <consortium name="RefSeq"/>
        </authorList>
    </citation>
    <scope>IDENTIFICATION</scope>
    <source>
        <tissue evidence="9 10">Gonads</tissue>
    </source>
</reference>
<feature type="transmembrane region" description="Helical" evidence="6">
    <location>
        <begin position="462"/>
        <end position="482"/>
    </location>
</feature>
<dbReference type="GO" id="GO:0022857">
    <property type="term" value="F:transmembrane transporter activity"/>
    <property type="evidence" value="ECO:0007669"/>
    <property type="project" value="InterPro"/>
</dbReference>
<feature type="region of interest" description="Disordered" evidence="5">
    <location>
        <begin position="497"/>
        <end position="518"/>
    </location>
</feature>
<keyword evidence="4 6" id="KW-0472">Membrane</keyword>
<dbReference type="GeneID" id="106162139"/>
<dbReference type="AlphaFoldDB" id="A0A1S3I972"/>
<keyword evidence="8" id="KW-1185">Reference proteome</keyword>
<feature type="transmembrane region" description="Helical" evidence="6">
    <location>
        <begin position="222"/>
        <end position="243"/>
    </location>
</feature>